<evidence type="ECO:0000256" key="1">
    <source>
        <dbReference type="SAM" id="SignalP"/>
    </source>
</evidence>
<sequence length="117" mass="12841">MKKILAGFPAFACAIALLPAGPALAISRYNSTTMSCAAVQRAIGREGAVILRYPSRNVRGMTLYDRYVTDSGFCDAHEFADRVTVPAADTPRCPVRACKRRPDREDCFPLQPGCLRF</sequence>
<dbReference type="RefSeq" id="WP_377263911.1">
    <property type="nucleotide sequence ID" value="NZ_JBHMAA010000024.1"/>
</dbReference>
<dbReference type="Proteomes" id="UP001589692">
    <property type="component" value="Unassembled WGS sequence"/>
</dbReference>
<gene>
    <name evidence="2" type="ORF">ACFFP0_19740</name>
</gene>
<proteinExistence type="predicted"/>
<evidence type="ECO:0000313" key="2">
    <source>
        <dbReference type="EMBL" id="MFB9951085.1"/>
    </source>
</evidence>
<name>A0ABV6AP43_9HYPH</name>
<dbReference type="EMBL" id="JBHMAA010000024">
    <property type="protein sequence ID" value="MFB9951085.1"/>
    <property type="molecule type" value="Genomic_DNA"/>
</dbReference>
<keyword evidence="1" id="KW-0732">Signal</keyword>
<reference evidence="2 3" key="1">
    <citation type="submission" date="2024-09" db="EMBL/GenBank/DDBJ databases">
        <authorList>
            <person name="Sun Q."/>
            <person name="Mori K."/>
        </authorList>
    </citation>
    <scope>NUCLEOTIDE SEQUENCE [LARGE SCALE GENOMIC DNA]</scope>
    <source>
        <strain evidence="2 3">TBRC 4938</strain>
    </source>
</reference>
<organism evidence="2 3">
    <name type="scientific">Rhizobium puerariae</name>
    <dbReference type="NCBI Taxonomy" id="1585791"/>
    <lineage>
        <taxon>Bacteria</taxon>
        <taxon>Pseudomonadati</taxon>
        <taxon>Pseudomonadota</taxon>
        <taxon>Alphaproteobacteria</taxon>
        <taxon>Hyphomicrobiales</taxon>
        <taxon>Rhizobiaceae</taxon>
        <taxon>Rhizobium/Agrobacterium group</taxon>
        <taxon>Rhizobium</taxon>
    </lineage>
</organism>
<comment type="caution">
    <text evidence="2">The sequence shown here is derived from an EMBL/GenBank/DDBJ whole genome shotgun (WGS) entry which is preliminary data.</text>
</comment>
<feature type="chain" id="PRO_5046240581" evidence="1">
    <location>
        <begin position="26"/>
        <end position="117"/>
    </location>
</feature>
<protein>
    <submittedName>
        <fullName evidence="2">Uncharacterized protein</fullName>
    </submittedName>
</protein>
<evidence type="ECO:0000313" key="3">
    <source>
        <dbReference type="Proteomes" id="UP001589692"/>
    </source>
</evidence>
<keyword evidence="3" id="KW-1185">Reference proteome</keyword>
<feature type="signal peptide" evidence="1">
    <location>
        <begin position="1"/>
        <end position="25"/>
    </location>
</feature>
<accession>A0ABV6AP43</accession>